<dbReference type="AlphaFoldDB" id="A0A3G1KUU5"/>
<dbReference type="KEGG" id="fwa:DCMF_15325"/>
<accession>A0A3G1KUU5</accession>
<protein>
    <recommendedName>
        <fullName evidence="5">N-acetylglucosaminyldiphosphoundecaprenol N-acetyl-beta-D-mannosaminyltransferase</fullName>
        <ecNumber evidence="5">2.4.1.187</ecNumber>
    </recommendedName>
    <alternativeName>
        <fullName evidence="5">N-acetylmannosaminyltransferase</fullName>
    </alternativeName>
    <alternativeName>
        <fullName evidence="5">UDP-N-acetylmannosamine transferase</fullName>
    </alternativeName>
    <alternativeName>
        <fullName evidence="5">UDP-N-acetylmannosamine:N-acetylglucosaminyl pyrophosphorylundecaprenol N-acetylmannosaminyltransferase</fullName>
    </alternativeName>
</protein>
<name>A0A3G1KUU5_FORW1</name>
<evidence type="ECO:0000313" key="7">
    <source>
        <dbReference type="Proteomes" id="UP000323521"/>
    </source>
</evidence>
<dbReference type="GO" id="GO:0019350">
    <property type="term" value="P:teichoic acid biosynthetic process"/>
    <property type="evidence" value="ECO:0007669"/>
    <property type="project" value="UniProtKB-UniRule"/>
</dbReference>
<evidence type="ECO:0000256" key="5">
    <source>
        <dbReference type="HAMAP-Rule" id="MF_02070"/>
    </source>
</evidence>
<evidence type="ECO:0000256" key="4">
    <source>
        <dbReference type="ARBA" id="ARBA00023316"/>
    </source>
</evidence>
<gene>
    <name evidence="6" type="ORF">DCMF_15325</name>
</gene>
<dbReference type="Pfam" id="PF03808">
    <property type="entry name" value="Glyco_tran_WecG"/>
    <property type="match status" value="1"/>
</dbReference>
<comment type="catalytic activity">
    <reaction evidence="5">
        <text>UDP-N-acetyl-alpha-D-mannosamine + N-acetyl-alpha-D-glucosaminyl-di-trans,octa-cis-undecaprenyl diphosphate = N-acetyl-beta-D-mannosaminyl-(1-&gt;4)-N-acetyl-alpha-D-glucosaminyl di-trans,octa-cis-undecaprenyl diphosphate + UDP + H(+)</text>
        <dbReference type="Rhea" id="RHEA:16053"/>
        <dbReference type="ChEBI" id="CHEBI:15378"/>
        <dbReference type="ChEBI" id="CHEBI:58223"/>
        <dbReference type="ChEBI" id="CHEBI:62959"/>
        <dbReference type="ChEBI" id="CHEBI:68623"/>
        <dbReference type="ChEBI" id="CHEBI:132210"/>
        <dbReference type="EC" id="2.4.1.187"/>
    </reaction>
</comment>
<keyword evidence="3 5" id="KW-0777">Teichoic acid biosynthesis</keyword>
<keyword evidence="1 5" id="KW-0328">Glycosyltransferase</keyword>
<dbReference type="InterPro" id="IPR004629">
    <property type="entry name" value="WecG_TagA_CpsF"/>
</dbReference>
<dbReference type="Proteomes" id="UP000323521">
    <property type="component" value="Chromosome"/>
</dbReference>
<comment type="pathway">
    <text evidence="5">Cell wall biogenesis; teichoic acid biosynthesis.</text>
</comment>
<keyword evidence="7" id="KW-1185">Reference proteome</keyword>
<dbReference type="GO" id="GO:0047244">
    <property type="term" value="F:N-acetylglucosaminyldiphosphoundecaprenol N-acetyl-beta-D-mannosaminyltransferase activity"/>
    <property type="evidence" value="ECO:0007669"/>
    <property type="project" value="UniProtKB-UniRule"/>
</dbReference>
<keyword evidence="2 5" id="KW-0808">Transferase</keyword>
<dbReference type="UniPathway" id="UPA00632"/>
<dbReference type="PANTHER" id="PTHR34136:SF1">
    <property type="entry name" value="UDP-N-ACETYL-D-MANNOSAMINURONIC ACID TRANSFERASE"/>
    <property type="match status" value="1"/>
</dbReference>
<evidence type="ECO:0000256" key="3">
    <source>
        <dbReference type="ARBA" id="ARBA00022944"/>
    </source>
</evidence>
<comment type="similarity">
    <text evidence="5">Belongs to the glycosyltransferase 26 family. TagA/TarA subfamily.</text>
</comment>
<dbReference type="EMBL" id="CP017634">
    <property type="protein sequence ID" value="ATW25965.1"/>
    <property type="molecule type" value="Genomic_DNA"/>
</dbReference>
<dbReference type="OrthoDB" id="9771846at2"/>
<sequence>MALLKILGVRVDKVDMMDSLCFVDSFIQAGRFHHIITLNAEIIYRAQSDDSLKELINSADLVTPDGSGIVWAARYLGEPVPERVTGIDLMLEICKQAHHNGWKIFLLGGAPDVAAEAAEKLREEYPNINIVGTHHGYFQESEEKDLLVHIDSLKPDIIFVALGAPRQEFWIRRYRDSLPVKVAVGVGGSFDVVSGRVRRAPLWIQKLKLEWLARLIKEPWRAKRMLALPKFVLQVIKSKSAQEAQQKKSKQKRLP</sequence>
<dbReference type="CDD" id="cd06533">
    <property type="entry name" value="Glyco_transf_WecG_TagA"/>
    <property type="match status" value="1"/>
</dbReference>
<reference evidence="6 7" key="1">
    <citation type="submission" date="2016-10" db="EMBL/GenBank/DDBJ databases">
        <title>Complete Genome Sequence of Peptococcaceae strain DCMF.</title>
        <authorList>
            <person name="Edwards R.J."/>
            <person name="Holland S.I."/>
            <person name="Deshpande N.P."/>
            <person name="Wong Y.K."/>
            <person name="Ertan H."/>
            <person name="Manefield M."/>
            <person name="Russell T.L."/>
            <person name="Lee M.J."/>
        </authorList>
    </citation>
    <scope>NUCLEOTIDE SEQUENCE [LARGE SCALE GENOMIC DNA]</scope>
    <source>
        <strain evidence="6 7">DCMF</strain>
    </source>
</reference>
<dbReference type="NCBIfam" id="TIGR00696">
    <property type="entry name" value="wecG_tagA_cpsF"/>
    <property type="match status" value="1"/>
</dbReference>
<comment type="function">
    <text evidence="5">Catalyzes the conversion of GlcNAc-PP-undecaprenol into ManNAc-GlcNAc-PP-undecaprenol, the first committed lipid intermediate in the de novo synthesis of teichoic acid.</text>
</comment>
<keyword evidence="4 5" id="KW-0961">Cell wall biogenesis/degradation</keyword>
<evidence type="ECO:0000256" key="2">
    <source>
        <dbReference type="ARBA" id="ARBA00022679"/>
    </source>
</evidence>
<dbReference type="PANTHER" id="PTHR34136">
    <property type="match status" value="1"/>
</dbReference>
<dbReference type="GO" id="GO:0071555">
    <property type="term" value="P:cell wall organization"/>
    <property type="evidence" value="ECO:0007669"/>
    <property type="project" value="UniProtKB-KW"/>
</dbReference>
<dbReference type="InterPro" id="IPR034714">
    <property type="entry name" value="TagA_TarA"/>
</dbReference>
<evidence type="ECO:0000313" key="6">
    <source>
        <dbReference type="EMBL" id="ATW25965.1"/>
    </source>
</evidence>
<dbReference type="HAMAP" id="MF_02070">
    <property type="entry name" value="TagA_TarA"/>
    <property type="match status" value="1"/>
</dbReference>
<dbReference type="RefSeq" id="WP_148135230.1">
    <property type="nucleotide sequence ID" value="NZ_CP017634.1"/>
</dbReference>
<evidence type="ECO:0000256" key="1">
    <source>
        <dbReference type="ARBA" id="ARBA00022676"/>
    </source>
</evidence>
<dbReference type="EC" id="2.4.1.187" evidence="5"/>
<proteinExistence type="inferred from homology"/>
<organism evidence="6 7">
    <name type="scientific">Formimonas warabiya</name>
    <dbReference type="NCBI Taxonomy" id="1761012"/>
    <lineage>
        <taxon>Bacteria</taxon>
        <taxon>Bacillati</taxon>
        <taxon>Bacillota</taxon>
        <taxon>Clostridia</taxon>
        <taxon>Eubacteriales</taxon>
        <taxon>Peptococcaceae</taxon>
        <taxon>Candidatus Formimonas</taxon>
    </lineage>
</organism>